<keyword evidence="2" id="KW-0812">Transmembrane</keyword>
<feature type="transmembrane region" description="Helical" evidence="2">
    <location>
        <begin position="12"/>
        <end position="31"/>
    </location>
</feature>
<gene>
    <name evidence="3" type="ORF">RM544_07450</name>
</gene>
<dbReference type="Proteomes" id="UP001249020">
    <property type="component" value="Unassembled WGS sequence"/>
</dbReference>
<keyword evidence="1" id="KW-0175">Coiled coil</keyword>
<dbReference type="AlphaFoldDB" id="A0AAW8R2Q6"/>
<comment type="caution">
    <text evidence="3">The sequence shown here is derived from an EMBL/GenBank/DDBJ whole genome shotgun (WGS) entry which is preliminary data.</text>
</comment>
<evidence type="ECO:0000256" key="2">
    <source>
        <dbReference type="SAM" id="Phobius"/>
    </source>
</evidence>
<keyword evidence="2" id="KW-0472">Membrane</keyword>
<keyword evidence="4" id="KW-1185">Reference proteome</keyword>
<proteinExistence type="predicted"/>
<reference evidence="3 4" key="1">
    <citation type="submission" date="2023-09" db="EMBL/GenBank/DDBJ databases">
        <authorList>
            <person name="Rey-Velasco X."/>
        </authorList>
    </citation>
    <scope>NUCLEOTIDE SEQUENCE [LARGE SCALE GENOMIC DNA]</scope>
    <source>
        <strain evidence="3 4">W409</strain>
    </source>
</reference>
<evidence type="ECO:0000313" key="3">
    <source>
        <dbReference type="EMBL" id="MDT0582370.1"/>
    </source>
</evidence>
<organism evidence="3 4">
    <name type="scientific">Brumicola blandensis</name>
    <dbReference type="NCBI Taxonomy" id="3075611"/>
    <lineage>
        <taxon>Bacteria</taxon>
        <taxon>Pseudomonadati</taxon>
        <taxon>Pseudomonadota</taxon>
        <taxon>Gammaproteobacteria</taxon>
        <taxon>Alteromonadales</taxon>
        <taxon>Alteromonadaceae</taxon>
        <taxon>Brumicola</taxon>
    </lineage>
</organism>
<dbReference type="InterPro" id="IPR046703">
    <property type="entry name" value="DUF6776"/>
</dbReference>
<protein>
    <submittedName>
        <fullName evidence="3">Uncharacterized protein</fullName>
    </submittedName>
</protein>
<dbReference type="RefSeq" id="WP_311361134.1">
    <property type="nucleotide sequence ID" value="NZ_JAVRIE010000002.1"/>
</dbReference>
<name>A0AAW8R2Q6_9ALTE</name>
<evidence type="ECO:0000313" key="4">
    <source>
        <dbReference type="Proteomes" id="UP001249020"/>
    </source>
</evidence>
<accession>A0AAW8R2Q6</accession>
<evidence type="ECO:0000256" key="1">
    <source>
        <dbReference type="SAM" id="Coils"/>
    </source>
</evidence>
<dbReference type="Pfam" id="PF20567">
    <property type="entry name" value="DUF6776"/>
    <property type="match status" value="1"/>
</dbReference>
<keyword evidence="2" id="KW-1133">Transmembrane helix</keyword>
<dbReference type="EMBL" id="JAVRIE010000002">
    <property type="protein sequence ID" value="MDT0582370.1"/>
    <property type="molecule type" value="Genomic_DNA"/>
</dbReference>
<feature type="coiled-coil region" evidence="1">
    <location>
        <begin position="38"/>
        <end position="100"/>
    </location>
</feature>
<sequence>MNFKDLKQELGFIRFYGSILIVIALALYAGYEYADKRNNLLTEEIKVLESSLDNLRLENQDLSSQLNVKKVELEVASIANEQAQLNRKESLLREKELKEQISFYQKVMAPELTQDGFVVESVEVLPTLSDRNYAINIMMLQRENIKSVIKGTLKIQLRGSLNGLPQTYDLVTLLDDKESKLNYSFRYFQVLEARVTLPDGFQAESLEIKTDVYKYKKRRGSYSTEVVWADALSVEE</sequence>